<accession>A0A0F9MUT2</accession>
<dbReference type="InterPro" id="IPR036013">
    <property type="entry name" value="Band_7/SPFH_dom_sf"/>
</dbReference>
<organism evidence="3">
    <name type="scientific">marine sediment metagenome</name>
    <dbReference type="NCBI Taxonomy" id="412755"/>
    <lineage>
        <taxon>unclassified sequences</taxon>
        <taxon>metagenomes</taxon>
        <taxon>ecological metagenomes</taxon>
    </lineage>
</organism>
<evidence type="ECO:0000313" key="3">
    <source>
        <dbReference type="EMBL" id="KKN11065.1"/>
    </source>
</evidence>
<sequence>MFREIKHKKFKDSDPQIIAWQRGDRGAFDTPLMYIFPQRGDNIKEKKFFAVKDYEKAIFYNKGALVAVLGGGIYELDKNARIKGTEIVWIDSSMTEIPWGIPQTNGIPTKDGYIIGLYGDLKLKISDVKVFYNDVVAGKKIWSIQNLKEWIIGLMHTSLRDIFKNYTAKSIILEDRERVINLITSKVTEEFLRYGLELETFNVIGIKAPDDAETLFKDEKEKIEYFIKQKKDLQKRIEELKNRVKEQQDLLLNDKITQEEYEKKKKQIQTFIDEAQFELKKIDEDIF</sequence>
<name>A0A0F9MUT2_9ZZZZ</name>
<proteinExistence type="predicted"/>
<dbReference type="EMBL" id="LAZR01004178">
    <property type="protein sequence ID" value="KKN11065.1"/>
    <property type="molecule type" value="Genomic_DNA"/>
</dbReference>
<dbReference type="SUPFAM" id="SSF117892">
    <property type="entry name" value="Band 7/SPFH domain"/>
    <property type="match status" value="1"/>
</dbReference>
<feature type="coiled-coil region" evidence="1">
    <location>
        <begin position="223"/>
        <end position="257"/>
    </location>
</feature>
<protein>
    <recommendedName>
        <fullName evidence="2">Band 7 domain-containing protein</fullName>
    </recommendedName>
</protein>
<dbReference type="AlphaFoldDB" id="A0A0F9MUT2"/>
<gene>
    <name evidence="3" type="ORF">LCGC14_1030240</name>
</gene>
<evidence type="ECO:0000256" key="1">
    <source>
        <dbReference type="SAM" id="Coils"/>
    </source>
</evidence>
<dbReference type="InterPro" id="IPR001107">
    <property type="entry name" value="Band_7"/>
</dbReference>
<comment type="caution">
    <text evidence="3">The sequence shown here is derived from an EMBL/GenBank/DDBJ whole genome shotgun (WGS) entry which is preliminary data.</text>
</comment>
<dbReference type="Gene3D" id="3.30.479.30">
    <property type="entry name" value="Band 7 domain"/>
    <property type="match status" value="1"/>
</dbReference>
<dbReference type="Pfam" id="PF01145">
    <property type="entry name" value="Band_7"/>
    <property type="match status" value="1"/>
</dbReference>
<feature type="domain" description="Band 7" evidence="2">
    <location>
        <begin position="51"/>
        <end position="220"/>
    </location>
</feature>
<evidence type="ECO:0000259" key="2">
    <source>
        <dbReference type="Pfam" id="PF01145"/>
    </source>
</evidence>
<reference evidence="3" key="1">
    <citation type="journal article" date="2015" name="Nature">
        <title>Complex archaea that bridge the gap between prokaryotes and eukaryotes.</title>
        <authorList>
            <person name="Spang A."/>
            <person name="Saw J.H."/>
            <person name="Jorgensen S.L."/>
            <person name="Zaremba-Niedzwiedzka K."/>
            <person name="Martijn J."/>
            <person name="Lind A.E."/>
            <person name="van Eijk R."/>
            <person name="Schleper C."/>
            <person name="Guy L."/>
            <person name="Ettema T.J."/>
        </authorList>
    </citation>
    <scope>NUCLEOTIDE SEQUENCE</scope>
</reference>
<keyword evidence="1" id="KW-0175">Coiled coil</keyword>